<evidence type="ECO:0008006" key="5">
    <source>
        <dbReference type="Google" id="ProtNLM"/>
    </source>
</evidence>
<comment type="caution">
    <text evidence="3">The sequence shown here is derived from an EMBL/GenBank/DDBJ whole genome shotgun (WGS) entry which is preliminary data.</text>
</comment>
<keyword evidence="4" id="KW-1185">Reference proteome</keyword>
<keyword evidence="2" id="KW-0812">Transmembrane</keyword>
<feature type="transmembrane region" description="Helical" evidence="2">
    <location>
        <begin position="40"/>
        <end position="61"/>
    </location>
</feature>
<proteinExistence type="predicted"/>
<reference evidence="3" key="1">
    <citation type="submission" date="2019-07" db="EMBL/GenBank/DDBJ databases">
        <authorList>
            <person name="Dittberner H."/>
        </authorList>
    </citation>
    <scope>NUCLEOTIDE SEQUENCE [LARGE SCALE GENOMIC DNA]</scope>
</reference>
<name>A0A565B403_9BRAS</name>
<dbReference type="OrthoDB" id="1110633at2759"/>
<evidence type="ECO:0000313" key="4">
    <source>
        <dbReference type="Proteomes" id="UP000489600"/>
    </source>
</evidence>
<evidence type="ECO:0000256" key="1">
    <source>
        <dbReference type="SAM" id="MobiDB-lite"/>
    </source>
</evidence>
<evidence type="ECO:0000256" key="2">
    <source>
        <dbReference type="SAM" id="Phobius"/>
    </source>
</evidence>
<dbReference type="Proteomes" id="UP000489600">
    <property type="component" value="Unassembled WGS sequence"/>
</dbReference>
<keyword evidence="2" id="KW-0472">Membrane</keyword>
<keyword evidence="2" id="KW-1133">Transmembrane helix</keyword>
<gene>
    <name evidence="3" type="ORF">ANE_LOCUS6475</name>
</gene>
<accession>A0A565B403</accession>
<protein>
    <recommendedName>
        <fullName evidence="5">Transmembrane protein</fullName>
    </recommendedName>
</protein>
<sequence length="62" mass="6604">MFITVVESSYGGGDEIHTPPSPSPSVHFDKPKMLPPPPNAATFLVCPQFTAATLISVLAFVF</sequence>
<dbReference type="EMBL" id="CABITT030000003">
    <property type="protein sequence ID" value="VVA96030.1"/>
    <property type="molecule type" value="Genomic_DNA"/>
</dbReference>
<dbReference type="AlphaFoldDB" id="A0A565B403"/>
<evidence type="ECO:0000313" key="3">
    <source>
        <dbReference type="EMBL" id="VVA96030.1"/>
    </source>
</evidence>
<organism evidence="3 4">
    <name type="scientific">Arabis nemorensis</name>
    <dbReference type="NCBI Taxonomy" id="586526"/>
    <lineage>
        <taxon>Eukaryota</taxon>
        <taxon>Viridiplantae</taxon>
        <taxon>Streptophyta</taxon>
        <taxon>Embryophyta</taxon>
        <taxon>Tracheophyta</taxon>
        <taxon>Spermatophyta</taxon>
        <taxon>Magnoliopsida</taxon>
        <taxon>eudicotyledons</taxon>
        <taxon>Gunneridae</taxon>
        <taxon>Pentapetalae</taxon>
        <taxon>rosids</taxon>
        <taxon>malvids</taxon>
        <taxon>Brassicales</taxon>
        <taxon>Brassicaceae</taxon>
        <taxon>Arabideae</taxon>
        <taxon>Arabis</taxon>
    </lineage>
</organism>
<feature type="region of interest" description="Disordered" evidence="1">
    <location>
        <begin position="8"/>
        <end position="31"/>
    </location>
</feature>